<name>A0A084U3V2_MALIO</name>
<dbReference type="RefSeq" id="WP_036451858.1">
    <property type="nucleotide sequence ID" value="NZ_AWQU01000074.1"/>
</dbReference>
<protein>
    <submittedName>
        <fullName evidence="2">ABC Fe3+-siderophore transporter substrate-binding subunit</fullName>
    </submittedName>
</protein>
<dbReference type="Proteomes" id="UP000028523">
    <property type="component" value="Unassembled WGS sequence"/>
</dbReference>
<feature type="chain" id="PRO_5001782992" evidence="1">
    <location>
        <begin position="20"/>
        <end position="477"/>
    </location>
</feature>
<proteinExistence type="predicted"/>
<sequence>MNKLKWIKFFSFLAAPAIAVPALTSCFSSGSPINHINFLANYVNSLDATSLLGVAPHHFISNKSSFEVEKFIENTYLKDYFNHDKTKVNKYKIMDGQEVNLKDIARLEPYSILFNEWERVDENKFHDIIPHIAYTSMGDTENQSRWWEDDKEETFWYTKDESMLKYYQYTDGNNENTYQSERVKLYATVDSGVSPQKALLMAAKDLDKIYNLNGTLTKRANDSVKQFKNRVTAITNNEYFKTFVSTISQTVSDNQNSDTHKNNINVGVVLGGASDNSSTWQFLTPNALPLFYSSQQGKGLGFNFPDPKDNTHNFRFSHYNETYIKSTSSTDELFEQFKNKFDYLIYVQSDTNTVKNNTPNLEGFDELLKEPKIGDFKKRIYSTTNMKFYDAIWGMIGYEYILNDLVDKMIPQFTSSQYYSQKKSSVKIANSNSLIEEDKKNRWNLIKPQDFVYLTPNMDKTIFKEWNYNKNSKKENE</sequence>
<dbReference type="PROSITE" id="PS51257">
    <property type="entry name" value="PROKAR_LIPOPROTEIN"/>
    <property type="match status" value="1"/>
</dbReference>
<accession>A0A084U3V2</accession>
<feature type="signal peptide" evidence="1">
    <location>
        <begin position="1"/>
        <end position="19"/>
    </location>
</feature>
<dbReference type="EMBL" id="AWQU01000074">
    <property type="protein sequence ID" value="KFB07638.1"/>
    <property type="molecule type" value="Genomic_DNA"/>
</dbReference>
<dbReference type="AlphaFoldDB" id="A0A084U3V2"/>
<keyword evidence="3" id="KW-1185">Reference proteome</keyword>
<gene>
    <name evidence="2" type="ORF">P271_487</name>
</gene>
<evidence type="ECO:0000256" key="1">
    <source>
        <dbReference type="SAM" id="SignalP"/>
    </source>
</evidence>
<keyword evidence="1" id="KW-0732">Signal</keyword>
<evidence type="ECO:0000313" key="3">
    <source>
        <dbReference type="Proteomes" id="UP000028523"/>
    </source>
</evidence>
<reference evidence="2 3" key="1">
    <citation type="journal article" date="2014" name="PLoS ONE">
        <title>Reduction of Hydrogen Peroxide Accumulation and Toxicity by a Catalase from Mycoplasma iowae.</title>
        <authorList>
            <person name="Pritchard R.E."/>
            <person name="Prassinos A.J."/>
            <person name="Osborne J.D."/>
            <person name="Raviv Z."/>
            <person name="Balish M.F."/>
        </authorList>
    </citation>
    <scope>NUCLEOTIDE SEQUENCE [LARGE SCALE GENOMIC DNA]</scope>
    <source>
        <strain evidence="2 3">DK-CPA</strain>
    </source>
</reference>
<comment type="caution">
    <text evidence="2">The sequence shown here is derived from an EMBL/GenBank/DDBJ whole genome shotgun (WGS) entry which is preliminary data.</text>
</comment>
<evidence type="ECO:0000313" key="2">
    <source>
        <dbReference type="EMBL" id="KFB07638.1"/>
    </source>
</evidence>
<organism evidence="2 3">
    <name type="scientific">Malacoplasma iowae DK-CPA</name>
    <dbReference type="NCBI Taxonomy" id="1394179"/>
    <lineage>
        <taxon>Bacteria</taxon>
        <taxon>Bacillati</taxon>
        <taxon>Mycoplasmatota</taxon>
        <taxon>Mycoplasmoidales</taxon>
        <taxon>Mycoplasmoidaceae</taxon>
        <taxon>Malacoplasma</taxon>
    </lineage>
</organism>